<feature type="compositionally biased region" description="Low complexity" evidence="1">
    <location>
        <begin position="109"/>
        <end position="119"/>
    </location>
</feature>
<feature type="region of interest" description="Disordered" evidence="1">
    <location>
        <begin position="49"/>
        <end position="214"/>
    </location>
</feature>
<evidence type="ECO:0000313" key="2">
    <source>
        <dbReference type="EMBL" id="TKA78774.1"/>
    </source>
</evidence>
<feature type="region of interest" description="Disordered" evidence="1">
    <location>
        <begin position="435"/>
        <end position="465"/>
    </location>
</feature>
<dbReference type="AlphaFoldDB" id="A0A4U0XN39"/>
<dbReference type="OrthoDB" id="3897160at2759"/>
<feature type="compositionally biased region" description="Low complexity" evidence="1">
    <location>
        <begin position="62"/>
        <end position="78"/>
    </location>
</feature>
<gene>
    <name evidence="2" type="ORF">B0A55_04133</name>
</gene>
<protein>
    <submittedName>
        <fullName evidence="2">Uncharacterized protein</fullName>
    </submittedName>
</protein>
<feature type="compositionally biased region" description="Basic and acidic residues" evidence="1">
    <location>
        <begin position="506"/>
        <end position="516"/>
    </location>
</feature>
<evidence type="ECO:0000313" key="3">
    <source>
        <dbReference type="Proteomes" id="UP000309340"/>
    </source>
</evidence>
<keyword evidence="3" id="KW-1185">Reference proteome</keyword>
<name>A0A4U0XN39_9PEZI</name>
<feature type="compositionally biased region" description="Polar residues" evidence="1">
    <location>
        <begin position="362"/>
        <end position="371"/>
    </location>
</feature>
<feature type="compositionally biased region" description="Basic and acidic residues" evidence="1">
    <location>
        <begin position="94"/>
        <end position="108"/>
    </location>
</feature>
<evidence type="ECO:0000256" key="1">
    <source>
        <dbReference type="SAM" id="MobiDB-lite"/>
    </source>
</evidence>
<sequence length="692" mass="72097">MAPKSQDRKDVKTGSEPLTSKDKTPLTAEQRQAKAAKAIAALKRDGLTTSLKKNDDHPDGHAAAAAADAVLAEPTPAAGTREESPEEGEIDEAGQDKKKGEDVPEKPKTSTSRSTRSSSAPSDEPTAALDTAKPRTIRCLTKRSSDQSSAGEGTAKAKSTRPTTKTSPQQSTDKPKPKTQPKTSGLGIKSRKTRDRDDILRPPKSTPLSTLDQAANARIYQQRLDDLNDRIFADNPPGDTLILGVFATAIQQLTVANLGLETLLQDYFKGIVAGNGPTAGDDGDGDDHEHDDQNDNRDERSHGGAGGDALEGCDGLGQATVNTVTETAADDVAQNETARAIDESAETTIAPRKNSLRKPSHGSASDETATGQLGGSAVDEKDIAVVGETHEDGIAPSDVVLEVLDEAATSDLAASEAAQGKATALGTVHQEVAQEEASQQVTQELQDVQQDSHQQDQTAGWIAPGGYSETESEIVLYETAPAAGADNEIKEPVTPGAASSSPSDGQTERSPKRSIDQVDEDDEVLLRARSPKQAKYQAEPEQPDTTQSVQPAADAGQTDSAAVNPQIAGLLDTFTQYPLASTGQSMQRELEVSPTYSTGNPPANALAEMHENNDHLADSAGDTAGHVDTESGNGADADALNTLLESVADPDGGVVSEVDDTGANITGAVVADAPDVPSTGANSTVADIVHFV</sequence>
<feature type="compositionally biased region" description="Low complexity" evidence="1">
    <location>
        <begin position="435"/>
        <end position="457"/>
    </location>
</feature>
<accession>A0A4U0XN39</accession>
<feature type="compositionally biased region" description="Acidic residues" evidence="1">
    <location>
        <begin position="84"/>
        <end position="93"/>
    </location>
</feature>
<proteinExistence type="predicted"/>
<feature type="region of interest" description="Disordered" evidence="1">
    <location>
        <begin position="275"/>
        <end position="315"/>
    </location>
</feature>
<feature type="region of interest" description="Disordered" evidence="1">
    <location>
        <begin position="327"/>
        <end position="377"/>
    </location>
</feature>
<feature type="compositionally biased region" description="Basic and acidic residues" evidence="1">
    <location>
        <begin position="1"/>
        <end position="24"/>
    </location>
</feature>
<organism evidence="2 3">
    <name type="scientific">Friedmanniomyces simplex</name>
    <dbReference type="NCBI Taxonomy" id="329884"/>
    <lineage>
        <taxon>Eukaryota</taxon>
        <taxon>Fungi</taxon>
        <taxon>Dikarya</taxon>
        <taxon>Ascomycota</taxon>
        <taxon>Pezizomycotina</taxon>
        <taxon>Dothideomycetes</taxon>
        <taxon>Dothideomycetidae</taxon>
        <taxon>Mycosphaerellales</taxon>
        <taxon>Teratosphaeriaceae</taxon>
        <taxon>Friedmanniomyces</taxon>
    </lineage>
</organism>
<feature type="region of interest" description="Disordered" evidence="1">
    <location>
        <begin position="585"/>
        <end position="605"/>
    </location>
</feature>
<feature type="region of interest" description="Disordered" evidence="1">
    <location>
        <begin position="1"/>
        <end position="35"/>
    </location>
</feature>
<reference evidence="2 3" key="1">
    <citation type="submission" date="2017-03" db="EMBL/GenBank/DDBJ databases">
        <title>Genomes of endolithic fungi from Antarctica.</title>
        <authorList>
            <person name="Coleine C."/>
            <person name="Masonjones S."/>
            <person name="Stajich J.E."/>
        </authorList>
    </citation>
    <scope>NUCLEOTIDE SEQUENCE [LARGE SCALE GENOMIC DNA]</scope>
    <source>
        <strain evidence="2 3">CCFEE 5184</strain>
    </source>
</reference>
<comment type="caution">
    <text evidence="2">The sequence shown here is derived from an EMBL/GenBank/DDBJ whole genome shotgun (WGS) entry which is preliminary data.</text>
</comment>
<feature type="compositionally biased region" description="Basic and acidic residues" evidence="1">
    <location>
        <begin position="49"/>
        <end position="60"/>
    </location>
</feature>
<dbReference type="Proteomes" id="UP000309340">
    <property type="component" value="Unassembled WGS sequence"/>
</dbReference>
<feature type="region of interest" description="Disordered" evidence="1">
    <location>
        <begin position="482"/>
        <end position="560"/>
    </location>
</feature>
<feature type="compositionally biased region" description="Basic and acidic residues" evidence="1">
    <location>
        <begin position="287"/>
        <end position="302"/>
    </location>
</feature>
<dbReference type="EMBL" id="NAJQ01000105">
    <property type="protein sequence ID" value="TKA78774.1"/>
    <property type="molecule type" value="Genomic_DNA"/>
</dbReference>